<dbReference type="InterPro" id="IPR011037">
    <property type="entry name" value="Pyrv_Knase-like_insert_dom_sf"/>
</dbReference>
<dbReference type="OrthoDB" id="9786134at2"/>
<dbReference type="InterPro" id="IPR052716">
    <property type="entry name" value="MOSC_domain"/>
</dbReference>
<dbReference type="SUPFAM" id="SSF50800">
    <property type="entry name" value="PK beta-barrel domain-like"/>
    <property type="match status" value="1"/>
</dbReference>
<dbReference type="GO" id="GO:0030170">
    <property type="term" value="F:pyridoxal phosphate binding"/>
    <property type="evidence" value="ECO:0007669"/>
    <property type="project" value="InterPro"/>
</dbReference>
<sequence>MGVIEAICVSREKGVVKTPVSEVYVRTDWGIVGDAHADTWHRQVSVLAAESIERMRKGIPWLEQGMFGENLVTKGIDIFALSVGDKLIIDGGVLLEITQIGKECHNQGCSIQKATGDCIMPKEGLFCRVLQGGTVRPGLDVKRVKKSTDIPAPESK</sequence>
<dbReference type="InterPro" id="IPR005302">
    <property type="entry name" value="MoCF_Sase_C"/>
</dbReference>
<dbReference type="PANTHER" id="PTHR36930">
    <property type="entry name" value="METAL-SULFUR CLUSTER BIOSYNTHESIS PROTEINS YUAD-RELATED"/>
    <property type="match status" value="1"/>
</dbReference>
<reference evidence="2" key="1">
    <citation type="submission" date="2008-06" db="EMBL/GenBank/DDBJ databases">
        <title>Complete sequence of Chlorobium phaeobacteroides BS1.</title>
        <authorList>
            <consortium name="US DOE Joint Genome Institute"/>
            <person name="Lucas S."/>
            <person name="Copeland A."/>
            <person name="Lapidus A."/>
            <person name="Glavina del Rio T."/>
            <person name="Dalin E."/>
            <person name="Tice H."/>
            <person name="Bruce D."/>
            <person name="Goodwin L."/>
            <person name="Pitluck S."/>
            <person name="Schmutz J."/>
            <person name="Larimer F."/>
            <person name="Land M."/>
            <person name="Hauser L."/>
            <person name="Kyrpides N."/>
            <person name="Ovchinnikova G."/>
            <person name="Li T."/>
            <person name="Liu Z."/>
            <person name="Zhao F."/>
            <person name="Overmann J."/>
            <person name="Bryant D.A."/>
            <person name="Richardson P."/>
        </authorList>
    </citation>
    <scope>NUCLEOTIDE SEQUENCE [LARGE SCALE GENOMIC DNA]</scope>
    <source>
        <strain evidence="2">BS1</strain>
    </source>
</reference>
<dbReference type="AlphaFoldDB" id="B3EPM8"/>
<dbReference type="eggNOG" id="COG2258">
    <property type="taxonomic scope" value="Bacteria"/>
</dbReference>
<dbReference type="KEGG" id="cpb:Cphamn1_2367"/>
<dbReference type="PROSITE" id="PS51340">
    <property type="entry name" value="MOSC"/>
    <property type="match status" value="1"/>
</dbReference>
<dbReference type="EMBL" id="CP001101">
    <property type="protein sequence ID" value="ACE05268.1"/>
    <property type="molecule type" value="Genomic_DNA"/>
</dbReference>
<evidence type="ECO:0000259" key="1">
    <source>
        <dbReference type="PROSITE" id="PS51340"/>
    </source>
</evidence>
<dbReference type="PANTHER" id="PTHR36930:SF1">
    <property type="entry name" value="MOSC DOMAIN-CONTAINING PROTEIN"/>
    <property type="match status" value="1"/>
</dbReference>
<proteinExistence type="predicted"/>
<gene>
    <name evidence="2" type="ordered locus">Cphamn1_2367</name>
</gene>
<dbReference type="HOGENOM" id="CLU_122785_1_0_10"/>
<accession>B3EPM8</accession>
<protein>
    <submittedName>
        <fullName evidence="2">MOSC domain containing protein</fullName>
    </submittedName>
</protein>
<dbReference type="GO" id="GO:0030151">
    <property type="term" value="F:molybdenum ion binding"/>
    <property type="evidence" value="ECO:0007669"/>
    <property type="project" value="InterPro"/>
</dbReference>
<dbReference type="GO" id="GO:0003824">
    <property type="term" value="F:catalytic activity"/>
    <property type="evidence" value="ECO:0007669"/>
    <property type="project" value="InterPro"/>
</dbReference>
<evidence type="ECO:0000313" key="2">
    <source>
        <dbReference type="EMBL" id="ACE05268.1"/>
    </source>
</evidence>
<name>B3EPM8_CHLPB</name>
<dbReference type="STRING" id="331678.Cphamn1_2367"/>
<feature type="domain" description="MOSC" evidence="1">
    <location>
        <begin position="17"/>
        <end position="144"/>
    </location>
</feature>
<dbReference type="Pfam" id="PF03473">
    <property type="entry name" value="MOSC"/>
    <property type="match status" value="1"/>
</dbReference>
<organism evidence="2">
    <name type="scientific">Chlorobium phaeobacteroides (strain BS1)</name>
    <dbReference type="NCBI Taxonomy" id="331678"/>
    <lineage>
        <taxon>Bacteria</taxon>
        <taxon>Pseudomonadati</taxon>
        <taxon>Chlorobiota</taxon>
        <taxon>Chlorobiia</taxon>
        <taxon>Chlorobiales</taxon>
        <taxon>Chlorobiaceae</taxon>
        <taxon>Chlorobium/Pelodictyon group</taxon>
        <taxon>Chlorobium</taxon>
    </lineage>
</organism>
<dbReference type="Gene3D" id="2.40.33.20">
    <property type="entry name" value="PK beta-barrel domain-like"/>
    <property type="match status" value="1"/>
</dbReference>